<dbReference type="RefSeq" id="WP_184994291.1">
    <property type="nucleotide sequence ID" value="NZ_BOMK01000004.1"/>
</dbReference>
<dbReference type="GO" id="GO:0004190">
    <property type="term" value="F:aspartic-type endopeptidase activity"/>
    <property type="evidence" value="ECO:0007669"/>
    <property type="project" value="UniProtKB-KW"/>
</dbReference>
<dbReference type="InterPro" id="IPR000671">
    <property type="entry name" value="Peptidase_A31"/>
</dbReference>
<dbReference type="GO" id="GO:0008047">
    <property type="term" value="F:enzyme activator activity"/>
    <property type="evidence" value="ECO:0007669"/>
    <property type="project" value="InterPro"/>
</dbReference>
<sequence length="160" mass="16858">MNRHGTGRRVVIGVGNDYRRDDGFGPLVVAGLAERQASDRRLAAVDLRVSDGEPTRLIDLWTGADVAVVVDAVLDDGHHSGLRYELVLDALNELPEESAASSHGISLGSTVALARALDRLPRRLVVLAVSGSEFGFGEGLTPPVAAAVTPVIERACELVA</sequence>
<evidence type="ECO:0000256" key="1">
    <source>
        <dbReference type="ARBA" id="ARBA00006814"/>
    </source>
</evidence>
<accession>A0A7W7HY33</accession>
<evidence type="ECO:0000256" key="4">
    <source>
        <dbReference type="ARBA" id="ARBA00022801"/>
    </source>
</evidence>
<comment type="similarity">
    <text evidence="1">Belongs to the peptidase A31 family.</text>
</comment>
<dbReference type="GO" id="GO:0016485">
    <property type="term" value="P:protein processing"/>
    <property type="evidence" value="ECO:0007669"/>
    <property type="project" value="TreeGrafter"/>
</dbReference>
<dbReference type="InterPro" id="IPR023430">
    <property type="entry name" value="Pept_HybD-like_dom_sf"/>
</dbReference>
<evidence type="ECO:0000313" key="5">
    <source>
        <dbReference type="EMBL" id="MBB4762909.1"/>
    </source>
</evidence>
<dbReference type="EC" id="3.4.23.-" evidence="5"/>
<proteinExistence type="inferred from homology"/>
<keyword evidence="3" id="KW-0064">Aspartyl protease</keyword>
<dbReference type="AlphaFoldDB" id="A0A7W7HY33"/>
<dbReference type="CDD" id="cd00518">
    <property type="entry name" value="H2MP"/>
    <property type="match status" value="1"/>
</dbReference>
<dbReference type="Proteomes" id="UP000578112">
    <property type="component" value="Unassembled WGS sequence"/>
</dbReference>
<protein>
    <submittedName>
        <fullName evidence="5">Hydrogenase maturation protease</fullName>
        <ecNumber evidence="5">3.4.23.-</ecNumber>
    </submittedName>
</protein>
<dbReference type="Pfam" id="PF01750">
    <property type="entry name" value="HycI"/>
    <property type="match status" value="1"/>
</dbReference>
<keyword evidence="4 5" id="KW-0378">Hydrolase</keyword>
<keyword evidence="6" id="KW-1185">Reference proteome</keyword>
<gene>
    <name evidence="5" type="ORF">BJ971_003465</name>
</gene>
<dbReference type="Gene3D" id="3.40.50.1450">
    <property type="entry name" value="HybD-like"/>
    <property type="match status" value="1"/>
</dbReference>
<dbReference type="PANTHER" id="PTHR30302:SF1">
    <property type="entry name" value="HYDROGENASE 2 MATURATION PROTEASE"/>
    <property type="match status" value="1"/>
</dbReference>
<reference evidence="5 6" key="1">
    <citation type="submission" date="2020-08" db="EMBL/GenBank/DDBJ databases">
        <title>Sequencing the genomes of 1000 actinobacteria strains.</title>
        <authorList>
            <person name="Klenk H.-P."/>
        </authorList>
    </citation>
    <scope>NUCLEOTIDE SEQUENCE [LARGE SCALE GENOMIC DNA]</scope>
    <source>
        <strain evidence="5 6">DSM 43149</strain>
    </source>
</reference>
<organism evidence="5 6">
    <name type="scientific">Actinoplanes digitatis</name>
    <dbReference type="NCBI Taxonomy" id="1868"/>
    <lineage>
        <taxon>Bacteria</taxon>
        <taxon>Bacillati</taxon>
        <taxon>Actinomycetota</taxon>
        <taxon>Actinomycetes</taxon>
        <taxon>Micromonosporales</taxon>
        <taxon>Micromonosporaceae</taxon>
        <taxon>Actinoplanes</taxon>
    </lineage>
</organism>
<name>A0A7W7HY33_9ACTN</name>
<comment type="caution">
    <text evidence="5">The sequence shown here is derived from an EMBL/GenBank/DDBJ whole genome shotgun (WGS) entry which is preliminary data.</text>
</comment>
<dbReference type="NCBIfam" id="TIGR00072">
    <property type="entry name" value="hydrog_prot"/>
    <property type="match status" value="1"/>
</dbReference>
<evidence type="ECO:0000313" key="6">
    <source>
        <dbReference type="Proteomes" id="UP000578112"/>
    </source>
</evidence>
<evidence type="ECO:0000256" key="3">
    <source>
        <dbReference type="ARBA" id="ARBA00022750"/>
    </source>
</evidence>
<dbReference type="SUPFAM" id="SSF53163">
    <property type="entry name" value="HybD-like"/>
    <property type="match status" value="1"/>
</dbReference>
<dbReference type="PANTHER" id="PTHR30302">
    <property type="entry name" value="HYDROGENASE 1 MATURATION PROTEASE"/>
    <property type="match status" value="1"/>
</dbReference>
<dbReference type="EMBL" id="JACHNH010000001">
    <property type="protein sequence ID" value="MBB4762909.1"/>
    <property type="molecule type" value="Genomic_DNA"/>
</dbReference>
<evidence type="ECO:0000256" key="2">
    <source>
        <dbReference type="ARBA" id="ARBA00022670"/>
    </source>
</evidence>
<keyword evidence="2 5" id="KW-0645">Protease</keyword>